<comment type="caution">
    <text evidence="1">The sequence shown here is derived from an EMBL/GenBank/DDBJ whole genome shotgun (WGS) entry which is preliminary data.</text>
</comment>
<accession>A0A0F9NK61</accession>
<evidence type="ECO:0000313" key="1">
    <source>
        <dbReference type="EMBL" id="KKM81722.1"/>
    </source>
</evidence>
<reference evidence="1" key="1">
    <citation type="journal article" date="2015" name="Nature">
        <title>Complex archaea that bridge the gap between prokaryotes and eukaryotes.</title>
        <authorList>
            <person name="Spang A."/>
            <person name="Saw J.H."/>
            <person name="Jorgensen S.L."/>
            <person name="Zaremba-Niedzwiedzka K."/>
            <person name="Martijn J."/>
            <person name="Lind A.E."/>
            <person name="van Eijk R."/>
            <person name="Schleper C."/>
            <person name="Guy L."/>
            <person name="Ettema T.J."/>
        </authorList>
    </citation>
    <scope>NUCLEOTIDE SEQUENCE</scope>
</reference>
<gene>
    <name evidence="1" type="ORF">LCGC14_1326850</name>
</gene>
<feature type="non-terminal residue" evidence="1">
    <location>
        <position position="133"/>
    </location>
</feature>
<protein>
    <submittedName>
        <fullName evidence="1">Uncharacterized protein</fullName>
    </submittedName>
</protein>
<sequence>MNCPINEQTADGYTCGRCCFHLPDGVTCPRHGEVATEVDHFRATGRLTLENTMQARLAAAATVVRPMTVYDVVQIAVLDPDGPLPQNSRTRVEFWSDRAFAEKRCWILNEKRVLYDHCFLVEEHSEESPDRAK</sequence>
<dbReference type="AlphaFoldDB" id="A0A0F9NK61"/>
<organism evidence="1">
    <name type="scientific">marine sediment metagenome</name>
    <dbReference type="NCBI Taxonomy" id="412755"/>
    <lineage>
        <taxon>unclassified sequences</taxon>
        <taxon>metagenomes</taxon>
        <taxon>ecological metagenomes</taxon>
    </lineage>
</organism>
<name>A0A0F9NK61_9ZZZZ</name>
<proteinExistence type="predicted"/>
<dbReference type="EMBL" id="LAZR01007974">
    <property type="protein sequence ID" value="KKM81722.1"/>
    <property type="molecule type" value="Genomic_DNA"/>
</dbReference>